<keyword evidence="7" id="KW-0238">DNA-binding</keyword>
<evidence type="ECO:0000256" key="4">
    <source>
        <dbReference type="ARBA" id="ARBA00022737"/>
    </source>
</evidence>
<comment type="subcellular location">
    <subcellularLocation>
        <location evidence="1">Nucleus</location>
    </subcellularLocation>
</comment>
<accession>A0A8C2DWS2</accession>
<name>A0A8C2DWS2_CYPCA</name>
<dbReference type="GO" id="GO:0008270">
    <property type="term" value="F:zinc ion binding"/>
    <property type="evidence" value="ECO:0007669"/>
    <property type="project" value="UniProtKB-KW"/>
</dbReference>
<reference evidence="11" key="1">
    <citation type="submission" date="2025-08" db="UniProtKB">
        <authorList>
            <consortium name="Ensembl"/>
        </authorList>
    </citation>
    <scope>IDENTIFICATION</scope>
</reference>
<dbReference type="PROSITE" id="PS00028">
    <property type="entry name" value="ZINC_FINGER_C2H2_1"/>
    <property type="match status" value="3"/>
</dbReference>
<evidence type="ECO:0000256" key="1">
    <source>
        <dbReference type="ARBA" id="ARBA00004123"/>
    </source>
</evidence>
<evidence type="ECO:0000256" key="8">
    <source>
        <dbReference type="ARBA" id="ARBA00023242"/>
    </source>
</evidence>
<keyword evidence="5 9" id="KW-0863">Zinc-finger</keyword>
<dbReference type="PROSITE" id="PS50157">
    <property type="entry name" value="ZINC_FINGER_C2H2_2"/>
    <property type="match status" value="3"/>
</dbReference>
<evidence type="ECO:0000313" key="12">
    <source>
        <dbReference type="Proteomes" id="UP000694701"/>
    </source>
</evidence>
<evidence type="ECO:0000256" key="9">
    <source>
        <dbReference type="PROSITE-ProRule" id="PRU00042"/>
    </source>
</evidence>
<evidence type="ECO:0000256" key="5">
    <source>
        <dbReference type="ARBA" id="ARBA00022771"/>
    </source>
</evidence>
<dbReference type="GO" id="GO:0045893">
    <property type="term" value="P:positive regulation of DNA-templated transcription"/>
    <property type="evidence" value="ECO:0007669"/>
    <property type="project" value="UniProtKB-ARBA"/>
</dbReference>
<evidence type="ECO:0000259" key="10">
    <source>
        <dbReference type="PROSITE" id="PS50157"/>
    </source>
</evidence>
<keyword evidence="8" id="KW-0539">Nucleus</keyword>
<feature type="domain" description="C2H2-type" evidence="10">
    <location>
        <begin position="50"/>
        <end position="77"/>
    </location>
</feature>
<sequence length="103" mass="12203">IFSRLHYFKVHQKTHIAVREEYMCFECEKTFTSAEHLKRHQRIHTGGKPYKCSHCDKRFTRSGTLKTHEMIHTGEKPYHCTACGKCFNRSSSLHRHTKSNHSK</sequence>
<comment type="similarity">
    <text evidence="2">Belongs to the krueppel C2H2-type zinc-finger protein family.</text>
</comment>
<dbReference type="GO" id="GO:0005634">
    <property type="term" value="C:nucleus"/>
    <property type="evidence" value="ECO:0007669"/>
    <property type="project" value="UniProtKB-SubCell"/>
</dbReference>
<dbReference type="SUPFAM" id="SSF57667">
    <property type="entry name" value="beta-beta-alpha zinc fingers"/>
    <property type="match status" value="2"/>
</dbReference>
<dbReference type="SMART" id="SM00355">
    <property type="entry name" value="ZnF_C2H2"/>
    <property type="match status" value="3"/>
</dbReference>
<dbReference type="GO" id="GO:0043565">
    <property type="term" value="F:sequence-specific DNA binding"/>
    <property type="evidence" value="ECO:0007669"/>
    <property type="project" value="UniProtKB-ARBA"/>
</dbReference>
<dbReference type="PANTHER" id="PTHR24394">
    <property type="entry name" value="ZINC FINGER PROTEIN"/>
    <property type="match status" value="1"/>
</dbReference>
<protein>
    <recommendedName>
        <fullName evidence="10">C2H2-type domain-containing protein</fullName>
    </recommendedName>
</protein>
<evidence type="ECO:0000256" key="3">
    <source>
        <dbReference type="ARBA" id="ARBA00022723"/>
    </source>
</evidence>
<dbReference type="Ensembl" id="ENSCCRT00020035879.1">
    <property type="protein sequence ID" value="ENSCCRP00020032805.1"/>
    <property type="gene ID" value="ENSCCRG00020014835.1"/>
</dbReference>
<feature type="domain" description="C2H2-type" evidence="10">
    <location>
        <begin position="22"/>
        <end position="49"/>
    </location>
</feature>
<evidence type="ECO:0000256" key="2">
    <source>
        <dbReference type="ARBA" id="ARBA00006991"/>
    </source>
</evidence>
<dbReference type="FunFam" id="3.30.160.60:FF:001954">
    <property type="entry name" value="Zinc finger protein 787"/>
    <property type="match status" value="1"/>
</dbReference>
<organism evidence="11 12">
    <name type="scientific">Cyprinus carpio</name>
    <name type="common">Common carp</name>
    <dbReference type="NCBI Taxonomy" id="7962"/>
    <lineage>
        <taxon>Eukaryota</taxon>
        <taxon>Metazoa</taxon>
        <taxon>Chordata</taxon>
        <taxon>Craniata</taxon>
        <taxon>Vertebrata</taxon>
        <taxon>Euteleostomi</taxon>
        <taxon>Actinopterygii</taxon>
        <taxon>Neopterygii</taxon>
        <taxon>Teleostei</taxon>
        <taxon>Ostariophysi</taxon>
        <taxon>Cypriniformes</taxon>
        <taxon>Cyprinidae</taxon>
        <taxon>Cyprininae</taxon>
        <taxon>Cyprinus</taxon>
    </lineage>
</organism>
<feature type="domain" description="C2H2-type" evidence="10">
    <location>
        <begin position="78"/>
        <end position="103"/>
    </location>
</feature>
<dbReference type="Proteomes" id="UP000694701">
    <property type="component" value="Unplaced"/>
</dbReference>
<proteinExistence type="inferred from homology"/>
<dbReference type="Pfam" id="PF00096">
    <property type="entry name" value="zf-C2H2"/>
    <property type="match status" value="3"/>
</dbReference>
<dbReference type="GO" id="GO:0005694">
    <property type="term" value="C:chromosome"/>
    <property type="evidence" value="ECO:0007669"/>
    <property type="project" value="UniProtKB-ARBA"/>
</dbReference>
<dbReference type="GO" id="GO:0000981">
    <property type="term" value="F:DNA-binding transcription factor activity, RNA polymerase II-specific"/>
    <property type="evidence" value="ECO:0007669"/>
    <property type="project" value="TreeGrafter"/>
</dbReference>
<dbReference type="AlphaFoldDB" id="A0A8C2DWS2"/>
<dbReference type="FunFam" id="3.30.160.60:FF:001732">
    <property type="entry name" value="Zgc:162936"/>
    <property type="match status" value="1"/>
</dbReference>
<dbReference type="Gene3D" id="3.30.160.60">
    <property type="entry name" value="Classic Zinc Finger"/>
    <property type="match status" value="3"/>
</dbReference>
<evidence type="ECO:0000256" key="7">
    <source>
        <dbReference type="ARBA" id="ARBA00023125"/>
    </source>
</evidence>
<keyword evidence="4" id="KW-0677">Repeat</keyword>
<keyword evidence="3" id="KW-0479">Metal-binding</keyword>
<dbReference type="FunFam" id="3.30.160.60:FF:001483">
    <property type="entry name" value="Zinc finger protein 1005"/>
    <property type="match status" value="1"/>
</dbReference>
<dbReference type="InterPro" id="IPR013087">
    <property type="entry name" value="Znf_C2H2_type"/>
</dbReference>
<keyword evidence="6" id="KW-0862">Zinc</keyword>
<evidence type="ECO:0000313" key="11">
    <source>
        <dbReference type="Ensembl" id="ENSCCRP00020032805.1"/>
    </source>
</evidence>
<dbReference type="PANTHER" id="PTHR24394:SF44">
    <property type="entry name" value="ZINC FINGER PROTEIN 271-LIKE"/>
    <property type="match status" value="1"/>
</dbReference>
<dbReference type="InterPro" id="IPR036236">
    <property type="entry name" value="Znf_C2H2_sf"/>
</dbReference>
<evidence type="ECO:0000256" key="6">
    <source>
        <dbReference type="ARBA" id="ARBA00022833"/>
    </source>
</evidence>